<dbReference type="InterPro" id="IPR000627">
    <property type="entry name" value="Intradiol_dOase_C"/>
</dbReference>
<dbReference type="Proteomes" id="UP001180840">
    <property type="component" value="Unassembled WGS sequence"/>
</dbReference>
<evidence type="ECO:0000313" key="10">
    <source>
        <dbReference type="Proteomes" id="UP001180840"/>
    </source>
</evidence>
<evidence type="ECO:0000256" key="3">
    <source>
        <dbReference type="ARBA" id="ARBA00022723"/>
    </source>
</evidence>
<protein>
    <submittedName>
        <fullName evidence="9">Catechol 1,2-dioxygenase</fullName>
        <ecNumber evidence="9">1.13.11.1</ecNumber>
    </submittedName>
</protein>
<keyword evidence="3" id="KW-0479">Metal-binding</keyword>
<evidence type="ECO:0000256" key="4">
    <source>
        <dbReference type="ARBA" id="ARBA00022964"/>
    </source>
</evidence>
<dbReference type="PROSITE" id="PS00083">
    <property type="entry name" value="INTRADIOL_DIOXYGENAS"/>
    <property type="match status" value="1"/>
</dbReference>
<keyword evidence="6" id="KW-0408">Iron</keyword>
<dbReference type="SUPFAM" id="SSF49482">
    <property type="entry name" value="Aromatic compound dioxygenase"/>
    <property type="match status" value="1"/>
</dbReference>
<comment type="caution">
    <text evidence="9">The sequence shown here is derived from an EMBL/GenBank/DDBJ whole genome shotgun (WGS) entry which is preliminary data.</text>
</comment>
<evidence type="ECO:0000256" key="5">
    <source>
        <dbReference type="ARBA" id="ARBA00023002"/>
    </source>
</evidence>
<dbReference type="EMBL" id="JAVDXZ010000001">
    <property type="protein sequence ID" value="MDR7330087.1"/>
    <property type="molecule type" value="Genomic_DNA"/>
</dbReference>
<dbReference type="InterPro" id="IPR007535">
    <property type="entry name" value="Catechol_dOase_N"/>
</dbReference>
<feature type="region of interest" description="Disordered" evidence="7">
    <location>
        <begin position="1"/>
        <end position="28"/>
    </location>
</feature>
<evidence type="ECO:0000259" key="8">
    <source>
        <dbReference type="PROSITE" id="PS00083"/>
    </source>
</evidence>
<dbReference type="Pfam" id="PF04444">
    <property type="entry name" value="Dioxygenase_N"/>
    <property type="match status" value="1"/>
</dbReference>
<comment type="cofactor">
    <cofactor evidence="1">
        <name>Fe(3+)</name>
        <dbReference type="ChEBI" id="CHEBI:29034"/>
    </cofactor>
</comment>
<feature type="domain" description="Intradiol ring-cleavage dioxygenases" evidence="8">
    <location>
        <begin position="149"/>
        <end position="177"/>
    </location>
</feature>
<proteinExistence type="inferred from homology"/>
<evidence type="ECO:0000313" key="9">
    <source>
        <dbReference type="EMBL" id="MDR7330087.1"/>
    </source>
</evidence>
<dbReference type="InterPro" id="IPR015889">
    <property type="entry name" value="Intradiol_dOase_core"/>
</dbReference>
<reference evidence="9" key="1">
    <citation type="submission" date="2023-07" db="EMBL/GenBank/DDBJ databases">
        <title>Sequencing the genomes of 1000 actinobacteria strains.</title>
        <authorList>
            <person name="Klenk H.-P."/>
        </authorList>
    </citation>
    <scope>NUCLEOTIDE SEQUENCE</scope>
    <source>
        <strain evidence="9">DSM 107476</strain>
    </source>
</reference>
<dbReference type="Gene3D" id="2.60.130.10">
    <property type="entry name" value="Aromatic compound dioxygenase"/>
    <property type="match status" value="1"/>
</dbReference>
<dbReference type="PANTHER" id="PTHR33711">
    <property type="entry name" value="DIOXYGENASE, PUTATIVE (AFU_ORTHOLOGUE AFUA_2G02910)-RELATED"/>
    <property type="match status" value="1"/>
</dbReference>
<name>A0ABU2A0Q1_9CORY</name>
<gene>
    <name evidence="9" type="ORF">J2S39_001763</name>
</gene>
<dbReference type="InterPro" id="IPR043029">
    <property type="entry name" value="1_2-CTD_multi_dom"/>
</dbReference>
<accession>A0ABU2A0Q1</accession>
<dbReference type="RefSeq" id="WP_290195468.1">
    <property type="nucleotide sequence ID" value="NZ_CP047654.1"/>
</dbReference>
<comment type="similarity">
    <text evidence="2">Belongs to the intradiol ring-cleavage dioxygenase family.</text>
</comment>
<evidence type="ECO:0000256" key="2">
    <source>
        <dbReference type="ARBA" id="ARBA00007825"/>
    </source>
</evidence>
<sequence length="297" mass="33570">MTETTTEAYNTGLAAQEGEATAKGSGNAATDRFKTAQVSADTTPERARAIYDDLFAAFRDIINKHQITYEEYNVLKSWLISVGEYGEWPLWLDVFVEHDIEEANYNRHEYSGTKGSIEGPYYIPNSPKIAWDAEMPMRDQDREVTPLIFQGRVTDLEGNAIEGATVELWHADDDGLYSQFAPGIPEWNLRATIVPNENGEYAVKTIQPEPYQIPSDGPTGWFIKSYDGHPWRPAHLHLKVTAPGYRLITTQLYFKGGEWVETDVATAVKPELILDPKKNEETGNNEVVYDFKLDKED</sequence>
<dbReference type="GO" id="GO:0018576">
    <property type="term" value="F:catechol 1,2-dioxygenase activity"/>
    <property type="evidence" value="ECO:0007669"/>
    <property type="project" value="UniProtKB-EC"/>
</dbReference>
<dbReference type="PANTHER" id="PTHR33711:SF7">
    <property type="entry name" value="INTRADIOL RING-CLEAVAGE DIOXYGENASES DOMAIN-CONTAINING PROTEIN-RELATED"/>
    <property type="match status" value="1"/>
</dbReference>
<dbReference type="Gene3D" id="6.10.10.40">
    <property type="entry name" value="Catechol 1,2-dioxygenase multimerisation domain-like"/>
    <property type="match status" value="1"/>
</dbReference>
<evidence type="ECO:0000256" key="6">
    <source>
        <dbReference type="ARBA" id="ARBA00023004"/>
    </source>
</evidence>
<organism evidence="9 10">
    <name type="scientific">Corynebacterium guangdongense</name>
    <dbReference type="NCBI Taxonomy" id="1783348"/>
    <lineage>
        <taxon>Bacteria</taxon>
        <taxon>Bacillati</taxon>
        <taxon>Actinomycetota</taxon>
        <taxon>Actinomycetes</taxon>
        <taxon>Mycobacteriales</taxon>
        <taxon>Corynebacteriaceae</taxon>
        <taxon>Corynebacterium</taxon>
    </lineage>
</organism>
<evidence type="ECO:0000256" key="1">
    <source>
        <dbReference type="ARBA" id="ARBA00001965"/>
    </source>
</evidence>
<dbReference type="NCBIfam" id="TIGR02438">
    <property type="entry name" value="catachol_actin"/>
    <property type="match status" value="1"/>
</dbReference>
<dbReference type="InterPro" id="IPR012800">
    <property type="entry name" value="Cchol_dOase_actb"/>
</dbReference>
<keyword evidence="10" id="KW-1185">Reference proteome</keyword>
<dbReference type="InterPro" id="IPR050770">
    <property type="entry name" value="Intradiol_RC_Dioxygenase"/>
</dbReference>
<dbReference type="EC" id="1.13.11.1" evidence="9"/>
<dbReference type="Pfam" id="PF00775">
    <property type="entry name" value="Dioxygenase_C"/>
    <property type="match status" value="1"/>
</dbReference>
<keyword evidence="5 9" id="KW-0560">Oxidoreductase</keyword>
<evidence type="ECO:0000256" key="7">
    <source>
        <dbReference type="SAM" id="MobiDB-lite"/>
    </source>
</evidence>
<keyword evidence="4" id="KW-0223">Dioxygenase</keyword>